<feature type="binding site" evidence="8">
    <location>
        <position position="258"/>
    </location>
    <ligand>
        <name>FMN</name>
        <dbReference type="ChEBI" id="CHEBI:58210"/>
    </ligand>
</feature>
<dbReference type="EMBL" id="JARGDH010000001">
    <property type="protein sequence ID" value="KAL0281309.1"/>
    <property type="molecule type" value="Genomic_DNA"/>
</dbReference>
<feature type="binding site" evidence="8">
    <location>
        <position position="28"/>
    </location>
    <ligand>
        <name>glyoxylate</name>
        <dbReference type="ChEBI" id="CHEBI:36655"/>
    </ligand>
</feature>
<dbReference type="InterPro" id="IPR037396">
    <property type="entry name" value="FMN_HAD"/>
</dbReference>
<feature type="binding site" evidence="8">
    <location>
        <position position="160"/>
    </location>
    <ligand>
        <name>FMN</name>
        <dbReference type="ChEBI" id="CHEBI:58210"/>
    </ligand>
</feature>
<dbReference type="AlphaFoldDB" id="A0AAW2IGB1"/>
<feature type="domain" description="FMN hydroxy acid dehydrogenase" evidence="9">
    <location>
        <begin position="2"/>
        <end position="351"/>
    </location>
</feature>
<dbReference type="GO" id="GO:0003973">
    <property type="term" value="F:(S)-2-hydroxy-acid oxidase activity"/>
    <property type="evidence" value="ECO:0007669"/>
    <property type="project" value="UniProtKB-EC"/>
</dbReference>
<feature type="binding site" evidence="8">
    <location>
        <position position="134"/>
    </location>
    <ligand>
        <name>glyoxylate</name>
        <dbReference type="ChEBI" id="CHEBI:36655"/>
    </ligand>
</feature>
<evidence type="ECO:0000256" key="8">
    <source>
        <dbReference type="PIRSR" id="PIRSR000138-2"/>
    </source>
</evidence>
<evidence type="ECO:0000256" key="3">
    <source>
        <dbReference type="ARBA" id="ARBA00023002"/>
    </source>
</evidence>
<comment type="similarity">
    <text evidence="4">Belongs to the FMN-dependent alpha-hydroxy acid dehydrogenase family.</text>
</comment>
<dbReference type="PIRSF" id="PIRSF000138">
    <property type="entry name" value="Al-hdrx_acd_dh"/>
    <property type="match status" value="1"/>
</dbReference>
<evidence type="ECO:0000256" key="4">
    <source>
        <dbReference type="ARBA" id="ARBA00024042"/>
    </source>
</evidence>
<feature type="binding site" evidence="8">
    <location>
        <position position="110"/>
    </location>
    <ligand>
        <name>FMN</name>
        <dbReference type="ChEBI" id="CHEBI:58210"/>
    </ligand>
</feature>
<feature type="active site" description="Proton acceptor" evidence="7">
    <location>
        <position position="260"/>
    </location>
</feature>
<dbReference type="InterPro" id="IPR012133">
    <property type="entry name" value="Alpha-hydoxy_acid_DH_FMN"/>
</dbReference>
<dbReference type="PROSITE" id="PS00557">
    <property type="entry name" value="FMN_HYDROXY_ACID_DH_1"/>
    <property type="match status" value="1"/>
</dbReference>
<dbReference type="Pfam" id="PF01070">
    <property type="entry name" value="FMN_dh"/>
    <property type="match status" value="1"/>
</dbReference>
<organism evidence="10">
    <name type="scientific">Menopon gallinae</name>
    <name type="common">poultry shaft louse</name>
    <dbReference type="NCBI Taxonomy" id="328185"/>
    <lineage>
        <taxon>Eukaryota</taxon>
        <taxon>Metazoa</taxon>
        <taxon>Ecdysozoa</taxon>
        <taxon>Arthropoda</taxon>
        <taxon>Hexapoda</taxon>
        <taxon>Insecta</taxon>
        <taxon>Pterygota</taxon>
        <taxon>Neoptera</taxon>
        <taxon>Paraneoptera</taxon>
        <taxon>Psocodea</taxon>
        <taxon>Troctomorpha</taxon>
        <taxon>Phthiraptera</taxon>
        <taxon>Amblycera</taxon>
        <taxon>Menoponidae</taxon>
        <taxon>Menopon</taxon>
    </lineage>
</organism>
<evidence type="ECO:0000256" key="7">
    <source>
        <dbReference type="PIRSR" id="PIRSR000138-1"/>
    </source>
</evidence>
<keyword evidence="8" id="KW-0285">Flavoprotein</keyword>
<dbReference type="SUPFAM" id="SSF51395">
    <property type="entry name" value="FMN-linked oxidoreductases"/>
    <property type="match status" value="1"/>
</dbReference>
<dbReference type="InterPro" id="IPR008259">
    <property type="entry name" value="FMN_hydac_DH_AS"/>
</dbReference>
<comment type="cofactor">
    <cofactor evidence="1">
        <name>FMN</name>
        <dbReference type="ChEBI" id="CHEBI:58210"/>
    </cofactor>
</comment>
<proteinExistence type="inferred from homology"/>
<accession>A0AAW2IGB1</accession>
<feature type="binding site" evidence="8">
    <location>
        <position position="169"/>
    </location>
    <ligand>
        <name>glyoxylate</name>
        <dbReference type="ChEBI" id="CHEBI:36655"/>
    </ligand>
</feature>
<dbReference type="FunFam" id="3.20.20.70:FF:000056">
    <property type="entry name" value="hydroxyacid oxidase 2"/>
    <property type="match status" value="1"/>
</dbReference>
<comment type="catalytic activity">
    <reaction evidence="6">
        <text>2-hydroxyoctanoate + O2 = 2-oxooctanoate + H2O2</text>
        <dbReference type="Rhea" id="RHEA:67940"/>
        <dbReference type="ChEBI" id="CHEBI:15379"/>
        <dbReference type="ChEBI" id="CHEBI:16240"/>
        <dbReference type="ChEBI" id="CHEBI:133514"/>
        <dbReference type="ChEBI" id="CHEBI:176689"/>
    </reaction>
    <physiologicalReaction direction="left-to-right" evidence="6">
        <dbReference type="Rhea" id="RHEA:67941"/>
    </physiologicalReaction>
</comment>
<reference evidence="10" key="1">
    <citation type="journal article" date="2024" name="Gigascience">
        <title>Chromosome-level genome of the poultry shaft louse Menopon gallinae provides insight into the host-switching and adaptive evolution of parasitic lice.</title>
        <authorList>
            <person name="Xu Y."/>
            <person name="Ma L."/>
            <person name="Liu S."/>
            <person name="Liang Y."/>
            <person name="Liu Q."/>
            <person name="He Z."/>
            <person name="Tian L."/>
            <person name="Duan Y."/>
            <person name="Cai W."/>
            <person name="Li H."/>
            <person name="Song F."/>
        </authorList>
    </citation>
    <scope>NUCLEOTIDE SEQUENCE</scope>
    <source>
        <strain evidence="10">Cailab_2023a</strain>
    </source>
</reference>
<evidence type="ECO:0000256" key="5">
    <source>
        <dbReference type="ARBA" id="ARBA00029325"/>
    </source>
</evidence>
<comment type="catalytic activity">
    <reaction evidence="5">
        <text>a (2S)-2-hydroxycarboxylate + O2 = a 2-oxocarboxylate + H2O2</text>
        <dbReference type="Rhea" id="RHEA:16789"/>
        <dbReference type="ChEBI" id="CHEBI:15379"/>
        <dbReference type="ChEBI" id="CHEBI:16240"/>
        <dbReference type="ChEBI" id="CHEBI:35179"/>
        <dbReference type="ChEBI" id="CHEBI:58123"/>
        <dbReference type="EC" id="1.1.3.15"/>
    </reaction>
    <physiologicalReaction direction="left-to-right" evidence="5">
        <dbReference type="Rhea" id="RHEA:16790"/>
    </physiologicalReaction>
</comment>
<dbReference type="GO" id="GO:0005782">
    <property type="term" value="C:peroxisomal matrix"/>
    <property type="evidence" value="ECO:0007669"/>
    <property type="project" value="TreeGrafter"/>
</dbReference>
<dbReference type="CDD" id="cd02809">
    <property type="entry name" value="alpha_hydroxyacid_oxid_FMN"/>
    <property type="match status" value="1"/>
</dbReference>
<keyword evidence="3" id="KW-0560">Oxidoreductase</keyword>
<dbReference type="PANTHER" id="PTHR10578:SF149">
    <property type="entry name" value="2-HYDROXYACID OXIDASE 2"/>
    <property type="match status" value="1"/>
</dbReference>
<dbReference type="PROSITE" id="PS51349">
    <property type="entry name" value="FMN_HYDROXY_ACID_DH_2"/>
    <property type="match status" value="1"/>
</dbReference>
<dbReference type="Gene3D" id="3.20.20.70">
    <property type="entry name" value="Aldolase class I"/>
    <property type="match status" value="1"/>
</dbReference>
<evidence type="ECO:0000256" key="6">
    <source>
        <dbReference type="ARBA" id="ARBA00029327"/>
    </source>
</evidence>
<evidence type="ECO:0000256" key="2">
    <source>
        <dbReference type="ARBA" id="ARBA00013087"/>
    </source>
</evidence>
<keyword evidence="8" id="KW-0288">FMN</keyword>
<protein>
    <recommendedName>
        <fullName evidence="2">(S)-2-hydroxy-acid oxidase</fullName>
        <ecNumber evidence="2">1.1.3.15</ecNumber>
    </recommendedName>
</protein>
<comment type="caution">
    <text evidence="10">The sequence shown here is derived from an EMBL/GenBank/DDBJ whole genome shotgun (WGS) entry which is preliminary data.</text>
</comment>
<dbReference type="GO" id="GO:0010181">
    <property type="term" value="F:FMN binding"/>
    <property type="evidence" value="ECO:0007669"/>
    <property type="project" value="InterPro"/>
</dbReference>
<gene>
    <name evidence="10" type="ORF">PYX00_002336</name>
</gene>
<name>A0AAW2IGB1_9NEOP</name>
<dbReference type="EC" id="1.1.3.15" evidence="2"/>
<dbReference type="PANTHER" id="PTHR10578">
    <property type="entry name" value="S -2-HYDROXY-ACID OXIDASE-RELATED"/>
    <property type="match status" value="1"/>
</dbReference>
<feature type="binding site" evidence="8">
    <location>
        <begin position="81"/>
        <end position="83"/>
    </location>
    <ligand>
        <name>FMN</name>
        <dbReference type="ChEBI" id="CHEBI:58210"/>
    </ligand>
</feature>
<sequence length="351" mass="38397">MENSDRLVSVSDYENNARRILPKFALDYYTSGAGDELSLALNKSAFSNFRIRPRFLRDVSHRDMSTTVLGCKVTMPLGIAPTAMQKLAHPEGEMANARAAGKAGTVFILSTISTSSIEEVAKAAPDTHKWFQLYIYKDRQVTIDLVKRAEQCGFKALVLTVDAPVFGIRHRDMRNKFKLPPHLTMANFRGLKATKINESQDGSSLNSYVNSLFDQSLTWEDLGWLKSITSLPIVLKGILTAEDALLGLEAGASAILVSNHGARQVDLVPAGIEALPEIVQAVGGRCDVYLDGGITKGTDIFIALALGAKMVFMGRPALWGLAYDGENGVRNILELLRREFDVTMCLTGSRT</sequence>
<evidence type="ECO:0000256" key="1">
    <source>
        <dbReference type="ARBA" id="ARBA00001917"/>
    </source>
</evidence>
<evidence type="ECO:0000259" key="9">
    <source>
        <dbReference type="PROSITE" id="PS51349"/>
    </source>
</evidence>
<feature type="binding site" evidence="8">
    <location>
        <position position="263"/>
    </location>
    <ligand>
        <name>glyoxylate</name>
        <dbReference type="ChEBI" id="CHEBI:36655"/>
    </ligand>
</feature>
<dbReference type="InterPro" id="IPR013785">
    <property type="entry name" value="Aldolase_TIM"/>
</dbReference>
<feature type="binding site" evidence="8">
    <location>
        <position position="260"/>
    </location>
    <ligand>
        <name>glyoxylate</name>
        <dbReference type="ChEBI" id="CHEBI:36655"/>
    </ligand>
</feature>
<dbReference type="GO" id="GO:0001561">
    <property type="term" value="P:fatty acid alpha-oxidation"/>
    <property type="evidence" value="ECO:0007669"/>
    <property type="project" value="TreeGrafter"/>
</dbReference>
<evidence type="ECO:0000313" key="10">
    <source>
        <dbReference type="EMBL" id="KAL0281309.1"/>
    </source>
</evidence>
<feature type="binding site" evidence="8">
    <location>
        <position position="132"/>
    </location>
    <ligand>
        <name>glyoxylate</name>
        <dbReference type="ChEBI" id="CHEBI:36655"/>
    </ligand>
</feature>
<feature type="binding site" evidence="8">
    <location>
        <position position="236"/>
    </location>
    <ligand>
        <name>FMN</name>
        <dbReference type="ChEBI" id="CHEBI:58210"/>
    </ligand>
</feature>
<dbReference type="InterPro" id="IPR000262">
    <property type="entry name" value="FMN-dep_DH"/>
</dbReference>
<feature type="binding site" evidence="8">
    <location>
        <begin position="314"/>
        <end position="315"/>
    </location>
    <ligand>
        <name>FMN</name>
        <dbReference type="ChEBI" id="CHEBI:58210"/>
    </ligand>
</feature>